<evidence type="ECO:0000256" key="1">
    <source>
        <dbReference type="ARBA" id="ARBA00001968"/>
    </source>
</evidence>
<feature type="domain" description="DDE Tnp4" evidence="9">
    <location>
        <begin position="81"/>
        <end position="243"/>
    </location>
</feature>
<name>A0AAQ3PM68_PASNO</name>
<dbReference type="GO" id="GO:0016787">
    <property type="term" value="F:hydrolase activity"/>
    <property type="evidence" value="ECO:0007669"/>
    <property type="project" value="UniProtKB-KW"/>
</dbReference>
<accession>A0AAQ3PM68</accession>
<dbReference type="Pfam" id="PF13359">
    <property type="entry name" value="DDE_Tnp_4"/>
    <property type="match status" value="1"/>
</dbReference>
<protein>
    <recommendedName>
        <fullName evidence="13">DDE Tnp4 domain-containing protein</fullName>
    </recommendedName>
</protein>
<gene>
    <name evidence="11" type="ORF">U9M48_005356</name>
</gene>
<evidence type="ECO:0000256" key="8">
    <source>
        <dbReference type="SAM" id="MobiDB-lite"/>
    </source>
</evidence>
<dbReference type="GO" id="GO:0004518">
    <property type="term" value="F:nuclease activity"/>
    <property type="evidence" value="ECO:0007669"/>
    <property type="project" value="UniProtKB-KW"/>
</dbReference>
<dbReference type="Pfam" id="PF26138">
    <property type="entry name" value="DUF8040"/>
    <property type="match status" value="1"/>
</dbReference>
<dbReference type="GO" id="GO:0005634">
    <property type="term" value="C:nucleus"/>
    <property type="evidence" value="ECO:0007669"/>
    <property type="project" value="UniProtKB-SubCell"/>
</dbReference>
<feature type="domain" description="DUF8040" evidence="10">
    <location>
        <begin position="2"/>
        <end position="43"/>
    </location>
</feature>
<evidence type="ECO:0000259" key="10">
    <source>
        <dbReference type="Pfam" id="PF26138"/>
    </source>
</evidence>
<dbReference type="InterPro" id="IPR058353">
    <property type="entry name" value="DUF8040"/>
</dbReference>
<dbReference type="InterPro" id="IPR045249">
    <property type="entry name" value="HARBI1-like"/>
</dbReference>
<reference evidence="11 12" key="1">
    <citation type="submission" date="2024-02" db="EMBL/GenBank/DDBJ databases">
        <title>High-quality chromosome-scale genome assembly of Pensacola bahiagrass (Paspalum notatum Flugge var. saurae).</title>
        <authorList>
            <person name="Vega J.M."/>
            <person name="Podio M."/>
            <person name="Orjuela J."/>
            <person name="Siena L.A."/>
            <person name="Pessino S.C."/>
            <person name="Combes M.C."/>
            <person name="Mariac C."/>
            <person name="Albertini E."/>
            <person name="Pupilli F."/>
            <person name="Ortiz J.P.A."/>
            <person name="Leblanc O."/>
        </authorList>
    </citation>
    <scope>NUCLEOTIDE SEQUENCE [LARGE SCALE GENOMIC DNA]</scope>
    <source>
        <strain evidence="11">R1</strain>
        <tissue evidence="11">Leaf</tissue>
    </source>
</reference>
<keyword evidence="12" id="KW-1185">Reference proteome</keyword>
<dbReference type="AlphaFoldDB" id="A0AAQ3PM68"/>
<keyword evidence="7" id="KW-0539">Nucleus</keyword>
<keyword evidence="4" id="KW-0540">Nuclease</keyword>
<dbReference type="InterPro" id="IPR027806">
    <property type="entry name" value="HARBI1_dom"/>
</dbReference>
<comment type="similarity">
    <text evidence="3">Belongs to the HARBI1 family.</text>
</comment>
<sequence length="309" mass="35765">MESLAIFLVTCGHSWSNTALQNKFKHSRETISRKFTEVLNCVVAMSEKYIRPKDPNFHSVHNRIRDDQRMWPHFKDCIGAIDGTYINATSPPQDFLRYLGRSGKATQNVMAVVDFDMRFTYASIGQPGSMHDTTVLYNALQVDEDIFPHPPLGKYYVVDVGYPNRPGYLAPYKGQRYHVPNWRNGPAPSGEQEMFNHLHSSLRNVVERVFGVWKMKWRIFLNMPSYPMNKQKMIVAATMCLNNFICENYALDEDFVRCDRDRDYVPTIPTRYRNQGLSQSSSDGTSHANDRTMDRFRDDLARAIRLSRA</sequence>
<evidence type="ECO:0000256" key="3">
    <source>
        <dbReference type="ARBA" id="ARBA00006958"/>
    </source>
</evidence>
<evidence type="ECO:0000256" key="7">
    <source>
        <dbReference type="ARBA" id="ARBA00023242"/>
    </source>
</evidence>
<evidence type="ECO:0000256" key="4">
    <source>
        <dbReference type="ARBA" id="ARBA00022722"/>
    </source>
</evidence>
<evidence type="ECO:0000313" key="12">
    <source>
        <dbReference type="Proteomes" id="UP001341281"/>
    </source>
</evidence>
<evidence type="ECO:0000256" key="5">
    <source>
        <dbReference type="ARBA" id="ARBA00022723"/>
    </source>
</evidence>
<feature type="compositionally biased region" description="Polar residues" evidence="8">
    <location>
        <begin position="272"/>
        <end position="287"/>
    </location>
</feature>
<evidence type="ECO:0008006" key="13">
    <source>
        <dbReference type="Google" id="ProtNLM"/>
    </source>
</evidence>
<dbReference type="EMBL" id="CP144745">
    <property type="protein sequence ID" value="WVZ54582.1"/>
    <property type="molecule type" value="Genomic_DNA"/>
</dbReference>
<dbReference type="GO" id="GO:0046872">
    <property type="term" value="F:metal ion binding"/>
    <property type="evidence" value="ECO:0007669"/>
    <property type="project" value="UniProtKB-KW"/>
</dbReference>
<evidence type="ECO:0000313" key="11">
    <source>
        <dbReference type="EMBL" id="WVZ54582.1"/>
    </source>
</evidence>
<keyword evidence="6" id="KW-0378">Hydrolase</keyword>
<dbReference type="PANTHER" id="PTHR22930">
    <property type="match status" value="1"/>
</dbReference>
<keyword evidence="5" id="KW-0479">Metal-binding</keyword>
<dbReference type="PANTHER" id="PTHR22930:SF259">
    <property type="entry name" value="OS08G0106900 PROTEIN"/>
    <property type="match status" value="1"/>
</dbReference>
<dbReference type="Proteomes" id="UP001341281">
    <property type="component" value="Chromosome 01"/>
</dbReference>
<comment type="cofactor">
    <cofactor evidence="1">
        <name>a divalent metal cation</name>
        <dbReference type="ChEBI" id="CHEBI:60240"/>
    </cofactor>
</comment>
<organism evidence="11 12">
    <name type="scientific">Paspalum notatum var. saurae</name>
    <dbReference type="NCBI Taxonomy" id="547442"/>
    <lineage>
        <taxon>Eukaryota</taxon>
        <taxon>Viridiplantae</taxon>
        <taxon>Streptophyta</taxon>
        <taxon>Embryophyta</taxon>
        <taxon>Tracheophyta</taxon>
        <taxon>Spermatophyta</taxon>
        <taxon>Magnoliopsida</taxon>
        <taxon>Liliopsida</taxon>
        <taxon>Poales</taxon>
        <taxon>Poaceae</taxon>
        <taxon>PACMAD clade</taxon>
        <taxon>Panicoideae</taxon>
        <taxon>Andropogonodae</taxon>
        <taxon>Paspaleae</taxon>
        <taxon>Paspalinae</taxon>
        <taxon>Paspalum</taxon>
    </lineage>
</organism>
<feature type="region of interest" description="Disordered" evidence="8">
    <location>
        <begin position="272"/>
        <end position="291"/>
    </location>
</feature>
<proteinExistence type="inferred from homology"/>
<evidence type="ECO:0000256" key="6">
    <source>
        <dbReference type="ARBA" id="ARBA00022801"/>
    </source>
</evidence>
<evidence type="ECO:0000256" key="2">
    <source>
        <dbReference type="ARBA" id="ARBA00004123"/>
    </source>
</evidence>
<evidence type="ECO:0000259" key="9">
    <source>
        <dbReference type="Pfam" id="PF13359"/>
    </source>
</evidence>
<comment type="subcellular location">
    <subcellularLocation>
        <location evidence="2">Nucleus</location>
    </subcellularLocation>
</comment>